<dbReference type="Proteomes" id="UP000647172">
    <property type="component" value="Unassembled WGS sequence"/>
</dbReference>
<sequence>MTRSMVRHFVTQSVQSTVQIGGARPTSDGKKRDGREHRELHAVAHQLVSGIQTVAWISSRSAPSASTT</sequence>
<accession>A0A919MKR7</accession>
<dbReference type="AlphaFoldDB" id="A0A919MKR7"/>
<dbReference type="RefSeq" id="WP_203775002.1">
    <property type="nucleotide sequence ID" value="NZ_BAAAYJ010000037.1"/>
</dbReference>
<gene>
    <name evidence="1" type="ORF">Ani05nite_66980</name>
</gene>
<evidence type="ECO:0000313" key="1">
    <source>
        <dbReference type="EMBL" id="GIE53164.1"/>
    </source>
</evidence>
<evidence type="ECO:0000313" key="2">
    <source>
        <dbReference type="Proteomes" id="UP000647172"/>
    </source>
</evidence>
<protein>
    <submittedName>
        <fullName evidence="1">Uncharacterized protein</fullName>
    </submittedName>
</protein>
<proteinExistence type="predicted"/>
<name>A0A919MKR7_9ACTN</name>
<keyword evidence="2" id="KW-1185">Reference proteome</keyword>
<comment type="caution">
    <text evidence="1">The sequence shown here is derived from an EMBL/GenBank/DDBJ whole genome shotgun (WGS) entry which is preliminary data.</text>
</comment>
<dbReference type="EMBL" id="BOMQ01000079">
    <property type="protein sequence ID" value="GIE53164.1"/>
    <property type="molecule type" value="Genomic_DNA"/>
</dbReference>
<organism evidence="1 2">
    <name type="scientific">Actinoplanes nipponensis</name>
    <dbReference type="NCBI Taxonomy" id="135950"/>
    <lineage>
        <taxon>Bacteria</taxon>
        <taxon>Bacillati</taxon>
        <taxon>Actinomycetota</taxon>
        <taxon>Actinomycetes</taxon>
        <taxon>Micromonosporales</taxon>
        <taxon>Micromonosporaceae</taxon>
        <taxon>Actinoplanes</taxon>
    </lineage>
</organism>
<reference evidence="1" key="1">
    <citation type="submission" date="2021-01" db="EMBL/GenBank/DDBJ databases">
        <title>Whole genome shotgun sequence of Actinoplanes nipponensis NBRC 14063.</title>
        <authorList>
            <person name="Komaki H."/>
            <person name="Tamura T."/>
        </authorList>
    </citation>
    <scope>NUCLEOTIDE SEQUENCE</scope>
    <source>
        <strain evidence="1">NBRC 14063</strain>
    </source>
</reference>